<evidence type="ECO:0000256" key="7">
    <source>
        <dbReference type="SAM" id="Phobius"/>
    </source>
</evidence>
<evidence type="ECO:0000256" key="4">
    <source>
        <dbReference type="ARBA" id="ARBA00023136"/>
    </source>
</evidence>
<accession>A0ABR1IKI3</accession>
<keyword evidence="4 7" id="KW-0472">Membrane</keyword>
<proteinExistence type="inferred from homology"/>
<dbReference type="InterPro" id="IPR052337">
    <property type="entry name" value="SAT4-like"/>
</dbReference>
<evidence type="ECO:0000256" key="3">
    <source>
        <dbReference type="ARBA" id="ARBA00022989"/>
    </source>
</evidence>
<keyword evidence="10" id="KW-1185">Reference proteome</keyword>
<feature type="transmembrane region" description="Helical" evidence="7">
    <location>
        <begin position="42"/>
        <end position="63"/>
    </location>
</feature>
<evidence type="ECO:0000256" key="6">
    <source>
        <dbReference type="SAM" id="MobiDB-lite"/>
    </source>
</evidence>
<evidence type="ECO:0000256" key="5">
    <source>
        <dbReference type="ARBA" id="ARBA00038359"/>
    </source>
</evidence>
<dbReference type="Proteomes" id="UP001498398">
    <property type="component" value="Unassembled WGS sequence"/>
</dbReference>
<feature type="transmembrane region" description="Helical" evidence="7">
    <location>
        <begin position="12"/>
        <end position="30"/>
    </location>
</feature>
<organism evidence="9 10">
    <name type="scientific">Marasmiellus scandens</name>
    <dbReference type="NCBI Taxonomy" id="2682957"/>
    <lineage>
        <taxon>Eukaryota</taxon>
        <taxon>Fungi</taxon>
        <taxon>Dikarya</taxon>
        <taxon>Basidiomycota</taxon>
        <taxon>Agaricomycotina</taxon>
        <taxon>Agaricomycetes</taxon>
        <taxon>Agaricomycetidae</taxon>
        <taxon>Agaricales</taxon>
        <taxon>Marasmiineae</taxon>
        <taxon>Omphalotaceae</taxon>
        <taxon>Marasmiellus</taxon>
    </lineage>
</organism>
<feature type="compositionally biased region" description="Basic and acidic residues" evidence="6">
    <location>
        <begin position="342"/>
        <end position="353"/>
    </location>
</feature>
<keyword evidence="3 7" id="KW-1133">Transmembrane helix</keyword>
<dbReference type="PANTHER" id="PTHR33048">
    <property type="entry name" value="PTH11-LIKE INTEGRAL MEMBRANE PROTEIN (AFU_ORTHOLOGUE AFUA_5G11245)"/>
    <property type="match status" value="1"/>
</dbReference>
<dbReference type="EMBL" id="JBANRG010000110">
    <property type="protein sequence ID" value="KAK7435207.1"/>
    <property type="molecule type" value="Genomic_DNA"/>
</dbReference>
<sequence>MEIRDPLVELKITSAVCSSVAVVMTLYRLWIRRGRLWADDACAAFALATLCIQIVSVFLHLPLPNSLPQTSRIAAYYLMAYTFYAVIWSSRLSILFSIMRIHPSPSGRRRLLYVAGAFLAATLFLMAQLLWECEPLATKTTPSWKEEANPQCPLPRTVAICQLVTDVIADAILLFSPLNLLRGLADPSLRRKLGIIFSTCVITTIVSLVHAAYIINRAGIKVLISAIVEDCISLIVANIPVVVAASISLSNERDYVETYQSQSIKFRSLKSRGTTRSYDTNNCPTNAPTRAGTVVNLALDTINEEESDPGARGSMLLASPVEISKPTPAHYFPRVDSSSDPDSERWKENGPLV</sequence>
<comment type="similarity">
    <text evidence="5">Belongs to the SAT4 family.</text>
</comment>
<protein>
    <recommendedName>
        <fullName evidence="8">Rhodopsin domain-containing protein</fullName>
    </recommendedName>
</protein>
<reference evidence="9 10" key="1">
    <citation type="submission" date="2024-01" db="EMBL/GenBank/DDBJ databases">
        <title>A draft genome for the cacao thread blight pathogen Marasmiellus scandens.</title>
        <authorList>
            <person name="Baruah I.K."/>
            <person name="Leung J."/>
            <person name="Bukari Y."/>
            <person name="Amoako-Attah I."/>
            <person name="Meinhardt L.W."/>
            <person name="Bailey B.A."/>
            <person name="Cohen S.P."/>
        </authorList>
    </citation>
    <scope>NUCLEOTIDE SEQUENCE [LARGE SCALE GENOMIC DNA]</scope>
    <source>
        <strain evidence="9 10">GH-19</strain>
    </source>
</reference>
<dbReference type="InterPro" id="IPR049326">
    <property type="entry name" value="Rhodopsin_dom_fungi"/>
</dbReference>
<feature type="domain" description="Rhodopsin" evidence="8">
    <location>
        <begin position="28"/>
        <end position="242"/>
    </location>
</feature>
<feature type="transmembrane region" description="Helical" evidence="7">
    <location>
        <begin position="222"/>
        <end position="245"/>
    </location>
</feature>
<feature type="transmembrane region" description="Helical" evidence="7">
    <location>
        <begin position="75"/>
        <end position="99"/>
    </location>
</feature>
<evidence type="ECO:0000256" key="1">
    <source>
        <dbReference type="ARBA" id="ARBA00004141"/>
    </source>
</evidence>
<dbReference type="Pfam" id="PF20684">
    <property type="entry name" value="Fung_rhodopsin"/>
    <property type="match status" value="1"/>
</dbReference>
<evidence type="ECO:0000256" key="2">
    <source>
        <dbReference type="ARBA" id="ARBA00022692"/>
    </source>
</evidence>
<name>A0ABR1IKI3_9AGAR</name>
<feature type="transmembrane region" description="Helical" evidence="7">
    <location>
        <begin position="193"/>
        <end position="216"/>
    </location>
</feature>
<evidence type="ECO:0000313" key="10">
    <source>
        <dbReference type="Proteomes" id="UP001498398"/>
    </source>
</evidence>
<feature type="region of interest" description="Disordered" evidence="6">
    <location>
        <begin position="325"/>
        <end position="353"/>
    </location>
</feature>
<gene>
    <name evidence="9" type="ORF">VKT23_019776</name>
</gene>
<feature type="transmembrane region" description="Helical" evidence="7">
    <location>
        <begin position="111"/>
        <end position="131"/>
    </location>
</feature>
<dbReference type="PANTHER" id="PTHR33048:SF47">
    <property type="entry name" value="INTEGRAL MEMBRANE PROTEIN-RELATED"/>
    <property type="match status" value="1"/>
</dbReference>
<comment type="subcellular location">
    <subcellularLocation>
        <location evidence="1">Membrane</location>
        <topology evidence="1">Multi-pass membrane protein</topology>
    </subcellularLocation>
</comment>
<evidence type="ECO:0000259" key="8">
    <source>
        <dbReference type="Pfam" id="PF20684"/>
    </source>
</evidence>
<evidence type="ECO:0000313" key="9">
    <source>
        <dbReference type="EMBL" id="KAK7435207.1"/>
    </source>
</evidence>
<keyword evidence="2 7" id="KW-0812">Transmembrane</keyword>
<comment type="caution">
    <text evidence="9">The sequence shown here is derived from an EMBL/GenBank/DDBJ whole genome shotgun (WGS) entry which is preliminary data.</text>
</comment>